<reference evidence="2" key="1">
    <citation type="submission" date="2018-01" db="EMBL/GenBank/DDBJ databases">
        <authorList>
            <person name="Mao J.F."/>
        </authorList>
    </citation>
    <scope>NUCLEOTIDE SEQUENCE</scope>
    <source>
        <strain evidence="2">Huo1</strain>
        <tissue evidence="2">Leaf</tissue>
    </source>
</reference>
<organism evidence="2">
    <name type="scientific">Salvia splendens</name>
    <name type="common">Scarlet sage</name>
    <dbReference type="NCBI Taxonomy" id="180675"/>
    <lineage>
        <taxon>Eukaryota</taxon>
        <taxon>Viridiplantae</taxon>
        <taxon>Streptophyta</taxon>
        <taxon>Embryophyta</taxon>
        <taxon>Tracheophyta</taxon>
        <taxon>Spermatophyta</taxon>
        <taxon>Magnoliopsida</taxon>
        <taxon>eudicotyledons</taxon>
        <taxon>Gunneridae</taxon>
        <taxon>Pentapetalae</taxon>
        <taxon>asterids</taxon>
        <taxon>lamiids</taxon>
        <taxon>Lamiales</taxon>
        <taxon>Lamiaceae</taxon>
        <taxon>Nepetoideae</taxon>
        <taxon>Mentheae</taxon>
        <taxon>Salviinae</taxon>
        <taxon>Salvia</taxon>
        <taxon>Salvia subgen. Calosphace</taxon>
        <taxon>core Calosphace</taxon>
    </lineage>
</organism>
<dbReference type="AlphaFoldDB" id="A0A8X8XMF4"/>
<evidence type="ECO:0000313" key="2">
    <source>
        <dbReference type="EMBL" id="KAG6416751.1"/>
    </source>
</evidence>
<accession>A0A8X8XMF4</accession>
<evidence type="ECO:0000256" key="1">
    <source>
        <dbReference type="SAM" id="MobiDB-lite"/>
    </source>
</evidence>
<feature type="compositionally biased region" description="Basic and acidic residues" evidence="1">
    <location>
        <begin position="26"/>
        <end position="41"/>
    </location>
</feature>
<reference evidence="2" key="2">
    <citation type="submission" date="2020-08" db="EMBL/GenBank/DDBJ databases">
        <title>Plant Genome Project.</title>
        <authorList>
            <person name="Zhang R.-G."/>
        </authorList>
    </citation>
    <scope>NUCLEOTIDE SEQUENCE</scope>
    <source>
        <strain evidence="2">Huo1</strain>
        <tissue evidence="2">Leaf</tissue>
    </source>
</reference>
<feature type="compositionally biased region" description="Pro residues" evidence="1">
    <location>
        <begin position="11"/>
        <end position="25"/>
    </location>
</feature>
<name>A0A8X8XMF4_SALSN</name>
<proteinExistence type="predicted"/>
<feature type="region of interest" description="Disordered" evidence="1">
    <location>
        <begin position="1"/>
        <end position="49"/>
    </location>
</feature>
<evidence type="ECO:0000313" key="3">
    <source>
        <dbReference type="Proteomes" id="UP000298416"/>
    </source>
</evidence>
<protein>
    <submittedName>
        <fullName evidence="2">Uncharacterized protein</fullName>
    </submittedName>
</protein>
<dbReference type="EMBL" id="PNBA02000008">
    <property type="protein sequence ID" value="KAG6416751.1"/>
    <property type="molecule type" value="Genomic_DNA"/>
</dbReference>
<dbReference type="Proteomes" id="UP000298416">
    <property type="component" value="Unassembled WGS sequence"/>
</dbReference>
<dbReference type="PANTHER" id="PTHR37242">
    <property type="entry name" value="OS09G0569450 PROTEIN"/>
    <property type="match status" value="1"/>
</dbReference>
<gene>
    <name evidence="2" type="ORF">SASPL_124189</name>
</gene>
<dbReference type="PANTHER" id="PTHR37242:SF1">
    <property type="entry name" value="OS09G0569450 PROTEIN"/>
    <property type="match status" value="1"/>
</dbReference>
<comment type="caution">
    <text evidence="2">The sequence shown here is derived from an EMBL/GenBank/DDBJ whole genome shotgun (WGS) entry which is preliminary data.</text>
</comment>
<sequence length="172" mass="19445">MGELQIQHPFSLPPPPLPPLPPPSPSRDDSAPPKPSSRDDNSPPPAPPFDPSRIMPHFLIYELVLYLEVIGIIKRMAMIKELAAAYHAECLTYCQELLELQKNVNEASDGCLWEMSQLSLEEPLVDELIPFDAYTVDCSKCDTVINPFTDIKLLEEPRKEVQRPAKRDKKSR</sequence>
<keyword evidence="3" id="KW-1185">Reference proteome</keyword>